<evidence type="ECO:0000313" key="15">
    <source>
        <dbReference type="Proteomes" id="UP000022835"/>
    </source>
</evidence>
<keyword evidence="5 12" id="KW-0812">Transmembrane</keyword>
<keyword evidence="8 12" id="KW-1133">Transmembrane helix</keyword>
<dbReference type="PANTHER" id="PTHR43386:SF2">
    <property type="entry name" value="OLIGOPEPTIDE TRANSPORT SYSTEM PERMEASE PROTEIN OPPC"/>
    <property type="match status" value="1"/>
</dbReference>
<evidence type="ECO:0000256" key="12">
    <source>
        <dbReference type="RuleBase" id="RU363032"/>
    </source>
</evidence>
<evidence type="ECO:0000256" key="8">
    <source>
        <dbReference type="ARBA" id="ARBA00022989"/>
    </source>
</evidence>
<comment type="subcellular location">
    <subcellularLocation>
        <location evidence="1">Cell inner membrane</location>
        <topology evidence="1">Multi-pass membrane protein</topology>
    </subcellularLocation>
    <subcellularLocation>
        <location evidence="12">Cell membrane</location>
        <topology evidence="12">Multi-pass membrane protein</topology>
    </subcellularLocation>
</comment>
<dbReference type="Pfam" id="PF00528">
    <property type="entry name" value="BPD_transp_1"/>
    <property type="match status" value="1"/>
</dbReference>
<keyword evidence="2 12" id="KW-0813">Transport</keyword>
<evidence type="ECO:0000313" key="14">
    <source>
        <dbReference type="EMBL" id="KDF01134.1"/>
    </source>
</evidence>
<dbReference type="GO" id="GO:0005886">
    <property type="term" value="C:plasma membrane"/>
    <property type="evidence" value="ECO:0007669"/>
    <property type="project" value="UniProtKB-SubCell"/>
</dbReference>
<comment type="similarity">
    <text evidence="10">Belongs to the binding-protein-dependent transport system permease family. OppBC subfamily.</text>
</comment>
<dbReference type="Pfam" id="PF12911">
    <property type="entry name" value="OppC_N"/>
    <property type="match status" value="1"/>
</dbReference>
<dbReference type="CDD" id="cd06261">
    <property type="entry name" value="TM_PBP2"/>
    <property type="match status" value="1"/>
</dbReference>
<feature type="transmembrane region" description="Helical" evidence="12">
    <location>
        <begin position="33"/>
        <end position="52"/>
    </location>
</feature>
<evidence type="ECO:0000256" key="9">
    <source>
        <dbReference type="ARBA" id="ARBA00023136"/>
    </source>
</evidence>
<dbReference type="RefSeq" id="WP_036343917.1">
    <property type="nucleotide sequence ID" value="NZ_JALN02000001.1"/>
</dbReference>
<evidence type="ECO:0000256" key="7">
    <source>
        <dbReference type="ARBA" id="ARBA00022927"/>
    </source>
</evidence>
<evidence type="ECO:0000256" key="2">
    <source>
        <dbReference type="ARBA" id="ARBA00022448"/>
    </source>
</evidence>
<keyword evidence="3" id="KW-1003">Cell membrane</keyword>
<keyword evidence="9 12" id="KW-0472">Membrane</keyword>
<feature type="transmembrane region" description="Helical" evidence="12">
    <location>
        <begin position="262"/>
        <end position="283"/>
    </location>
</feature>
<dbReference type="PANTHER" id="PTHR43386">
    <property type="entry name" value="OLIGOPEPTIDE TRANSPORT SYSTEM PERMEASE PROTEIN APPC"/>
    <property type="match status" value="1"/>
</dbReference>
<dbReference type="InterPro" id="IPR025966">
    <property type="entry name" value="OppC_N"/>
</dbReference>
<dbReference type="eggNOG" id="COG1173">
    <property type="taxonomic scope" value="Bacteria"/>
</dbReference>
<feature type="transmembrane region" description="Helical" evidence="12">
    <location>
        <begin position="159"/>
        <end position="178"/>
    </location>
</feature>
<feature type="transmembrane region" description="Helical" evidence="12">
    <location>
        <begin position="209"/>
        <end position="242"/>
    </location>
</feature>
<dbReference type="Proteomes" id="UP000022835">
    <property type="component" value="Unassembled WGS sequence"/>
</dbReference>
<feature type="domain" description="ABC transmembrane type-1" evidence="13">
    <location>
        <begin position="94"/>
        <end position="285"/>
    </location>
</feature>
<gene>
    <name evidence="14" type="ORF">Y900_019885</name>
</gene>
<reference evidence="14" key="1">
    <citation type="submission" date="2014-05" db="EMBL/GenBank/DDBJ databases">
        <title>Genome sequence of Mycobacterium aromaticivorans strain JS19b1T (= DSM 45407T).</title>
        <authorList>
            <person name="Kwak Y."/>
            <person name="Park G.-S."/>
            <person name="Li Q.X."/>
            <person name="Lee S.-E."/>
            <person name="Shin J.-H."/>
        </authorList>
    </citation>
    <scope>NUCLEOTIDE SEQUENCE [LARGE SCALE GENOMIC DNA]</scope>
    <source>
        <strain evidence="14">JS19b1</strain>
    </source>
</reference>
<evidence type="ECO:0000259" key="13">
    <source>
        <dbReference type="PROSITE" id="PS50928"/>
    </source>
</evidence>
<dbReference type="OrthoDB" id="9812701at2"/>
<dbReference type="GO" id="GO:0055085">
    <property type="term" value="P:transmembrane transport"/>
    <property type="evidence" value="ECO:0007669"/>
    <property type="project" value="InterPro"/>
</dbReference>
<evidence type="ECO:0000256" key="6">
    <source>
        <dbReference type="ARBA" id="ARBA00022856"/>
    </source>
</evidence>
<evidence type="ECO:0000256" key="4">
    <source>
        <dbReference type="ARBA" id="ARBA00022519"/>
    </source>
</evidence>
<evidence type="ECO:0000256" key="3">
    <source>
        <dbReference type="ARBA" id="ARBA00022475"/>
    </source>
</evidence>
<comment type="caution">
    <text evidence="14">The sequence shown here is derived from an EMBL/GenBank/DDBJ whole genome shotgun (WGS) entry which is preliminary data.</text>
</comment>
<organism evidence="14 15">
    <name type="scientific">Mycolicibacterium aromaticivorans JS19b1 = JCM 16368</name>
    <dbReference type="NCBI Taxonomy" id="1440774"/>
    <lineage>
        <taxon>Bacteria</taxon>
        <taxon>Bacillati</taxon>
        <taxon>Actinomycetota</taxon>
        <taxon>Actinomycetes</taxon>
        <taxon>Mycobacteriales</taxon>
        <taxon>Mycobacteriaceae</taxon>
        <taxon>Mycolicibacterium</taxon>
    </lineage>
</organism>
<evidence type="ECO:0000256" key="10">
    <source>
        <dbReference type="ARBA" id="ARBA00024202"/>
    </source>
</evidence>
<evidence type="ECO:0000256" key="1">
    <source>
        <dbReference type="ARBA" id="ARBA00004429"/>
    </source>
</evidence>
<dbReference type="InterPro" id="IPR035906">
    <property type="entry name" value="MetI-like_sf"/>
</dbReference>
<keyword evidence="6" id="KW-0571">Peptide transport</keyword>
<dbReference type="EMBL" id="JALN02000001">
    <property type="protein sequence ID" value="KDF01134.1"/>
    <property type="molecule type" value="Genomic_DNA"/>
</dbReference>
<evidence type="ECO:0000256" key="11">
    <source>
        <dbReference type="ARBA" id="ARBA00072251"/>
    </source>
</evidence>
<sequence>MTDTTDSARSGVKPEEFASRRTLVLRRFARNRAAMASLVILAVLFIGCYALPPLLPWSYTDLDFYALQDPPSPDHWFGTNALGQDLFAQILRGMQKSMLIGVCVAVISTGIAATVGSIAGYFGGWRDRTLMWLVDLLLVVPSFILIAILTPITKNSANVILLIVLLAGFSWMVSSRMVRGLTMSLREREFVQAARYMGVPSRRIITRHIIPNVASILIIDAALNVAVAILAETGLSFLGFGIQPPDISLGTLIADGTKSATTFPWVFLFPAGVLVLILVCANLTGDGLRDALDPGSATLRRGRKRSREEKTKR</sequence>
<accession>A0A064CQY1</accession>
<keyword evidence="7" id="KW-0653">Protein transport</keyword>
<feature type="transmembrane region" description="Helical" evidence="12">
    <location>
        <begin position="98"/>
        <end position="123"/>
    </location>
</feature>
<dbReference type="AlphaFoldDB" id="A0A064CQY1"/>
<dbReference type="PROSITE" id="PS50928">
    <property type="entry name" value="ABC_TM1"/>
    <property type="match status" value="1"/>
</dbReference>
<proteinExistence type="inferred from homology"/>
<feature type="transmembrane region" description="Helical" evidence="12">
    <location>
        <begin position="130"/>
        <end position="153"/>
    </location>
</feature>
<dbReference type="Gene3D" id="1.10.3720.10">
    <property type="entry name" value="MetI-like"/>
    <property type="match status" value="1"/>
</dbReference>
<evidence type="ECO:0000256" key="5">
    <source>
        <dbReference type="ARBA" id="ARBA00022692"/>
    </source>
</evidence>
<dbReference type="STRING" id="1440774.Y900_019885"/>
<dbReference type="GO" id="GO:0015833">
    <property type="term" value="P:peptide transport"/>
    <property type="evidence" value="ECO:0007669"/>
    <property type="project" value="UniProtKB-KW"/>
</dbReference>
<protein>
    <recommendedName>
        <fullName evidence="11">Oligopeptide transport system permease protein OppC</fullName>
    </recommendedName>
</protein>
<dbReference type="GO" id="GO:0015031">
    <property type="term" value="P:protein transport"/>
    <property type="evidence" value="ECO:0007669"/>
    <property type="project" value="UniProtKB-KW"/>
</dbReference>
<keyword evidence="4" id="KW-0997">Cell inner membrane</keyword>
<dbReference type="InterPro" id="IPR000515">
    <property type="entry name" value="MetI-like"/>
</dbReference>
<keyword evidence="15" id="KW-1185">Reference proteome</keyword>
<dbReference type="SUPFAM" id="SSF161098">
    <property type="entry name" value="MetI-like"/>
    <property type="match status" value="1"/>
</dbReference>
<name>A0A064CQY1_9MYCO</name>
<dbReference type="InterPro" id="IPR050366">
    <property type="entry name" value="BP-dependent_transpt_permease"/>
</dbReference>